<dbReference type="EMBL" id="JAZGQK010000006">
    <property type="protein sequence ID" value="MEE6258132.1"/>
    <property type="molecule type" value="Genomic_DNA"/>
</dbReference>
<gene>
    <name evidence="5" type="ORF">V1633_06445</name>
</gene>
<dbReference type="RefSeq" id="WP_331213261.1">
    <property type="nucleotide sequence ID" value="NZ_JAZGQK010000006.1"/>
</dbReference>
<dbReference type="GO" id="GO:0051301">
    <property type="term" value="P:cell division"/>
    <property type="evidence" value="ECO:0007669"/>
    <property type="project" value="UniProtKB-KW"/>
</dbReference>
<evidence type="ECO:0000256" key="1">
    <source>
        <dbReference type="ARBA" id="ARBA00022618"/>
    </source>
</evidence>
<name>A0ABU7RNQ4_9ACTN</name>
<keyword evidence="6" id="KW-1185">Reference proteome</keyword>
<comment type="function">
    <text evidence="4">Cell division protein that is part of the divisome complex and is recruited early to the Z-ring. Probably stimulates Z-ring formation, perhaps through the cross-linking of FtsZ protofilaments. Its function overlaps with FtsA.</text>
</comment>
<dbReference type="Proteomes" id="UP001332243">
    <property type="component" value="Unassembled WGS sequence"/>
</dbReference>
<keyword evidence="2" id="KW-0717">Septation</keyword>
<proteinExistence type="predicted"/>
<evidence type="ECO:0000256" key="2">
    <source>
        <dbReference type="ARBA" id="ARBA00023210"/>
    </source>
</evidence>
<comment type="caution">
    <text evidence="5">The sequence shown here is derived from an EMBL/GenBank/DDBJ whole genome shotgun (WGS) entry which is preliminary data.</text>
</comment>
<reference evidence="5 6" key="1">
    <citation type="submission" date="2024-01" db="EMBL/GenBank/DDBJ databases">
        <title>Genome insights into Plantactinospora sonchi sp. nov.</title>
        <authorList>
            <person name="Wang L."/>
        </authorList>
    </citation>
    <scope>NUCLEOTIDE SEQUENCE [LARGE SCALE GENOMIC DNA]</scope>
    <source>
        <strain evidence="5 6">NEAU-QY2</strain>
    </source>
</reference>
<dbReference type="InterPro" id="IPR023052">
    <property type="entry name" value="Cell_div_SepF"/>
</dbReference>
<dbReference type="PANTHER" id="PTHR35798:SF1">
    <property type="entry name" value="CELL DIVISION PROTEIN SEPF"/>
    <property type="match status" value="1"/>
</dbReference>
<protein>
    <submittedName>
        <fullName evidence="5">Cell division protein SepF</fullName>
    </submittedName>
</protein>
<sequence>MVKTVRPRNYSEVFYVGHYFCQGFPVVMDLTGLTNEEALHLVDFAAGLVVARDGGMERVAPKVFLLQPKRMARSGAVAVG</sequence>
<accession>A0ABU7RNQ4</accession>
<evidence type="ECO:0000313" key="5">
    <source>
        <dbReference type="EMBL" id="MEE6258132.1"/>
    </source>
</evidence>
<dbReference type="InterPro" id="IPR007561">
    <property type="entry name" value="Cell_div_SepF/SepF-rel"/>
</dbReference>
<dbReference type="PANTHER" id="PTHR35798">
    <property type="entry name" value="CELL DIVISION PROTEIN SEPF"/>
    <property type="match status" value="1"/>
</dbReference>
<dbReference type="InterPro" id="IPR038594">
    <property type="entry name" value="SepF-like_sf"/>
</dbReference>
<organism evidence="5 6">
    <name type="scientific">Plantactinospora sonchi</name>
    <dbReference type="NCBI Taxonomy" id="1544735"/>
    <lineage>
        <taxon>Bacteria</taxon>
        <taxon>Bacillati</taxon>
        <taxon>Actinomycetota</taxon>
        <taxon>Actinomycetes</taxon>
        <taxon>Micromonosporales</taxon>
        <taxon>Micromonosporaceae</taxon>
        <taxon>Plantactinospora</taxon>
    </lineage>
</organism>
<keyword evidence="1 5" id="KW-0132">Cell division</keyword>
<dbReference type="Gene3D" id="3.30.110.150">
    <property type="entry name" value="SepF-like protein"/>
    <property type="match status" value="1"/>
</dbReference>
<evidence type="ECO:0000256" key="4">
    <source>
        <dbReference type="ARBA" id="ARBA00044936"/>
    </source>
</evidence>
<dbReference type="Pfam" id="PF04472">
    <property type="entry name" value="SepF"/>
    <property type="match status" value="1"/>
</dbReference>
<evidence type="ECO:0000256" key="3">
    <source>
        <dbReference type="ARBA" id="ARBA00023306"/>
    </source>
</evidence>
<keyword evidence="3" id="KW-0131">Cell cycle</keyword>
<evidence type="ECO:0000313" key="6">
    <source>
        <dbReference type="Proteomes" id="UP001332243"/>
    </source>
</evidence>